<dbReference type="GO" id="GO:0022857">
    <property type="term" value="F:transmembrane transporter activity"/>
    <property type="evidence" value="ECO:0007669"/>
    <property type="project" value="TreeGrafter"/>
</dbReference>
<dbReference type="InterPro" id="IPR003439">
    <property type="entry name" value="ABC_transporter-like_ATP-bd"/>
</dbReference>
<dbReference type="SMART" id="SM00382">
    <property type="entry name" value="AAA"/>
    <property type="match status" value="1"/>
</dbReference>
<evidence type="ECO:0000313" key="7">
    <source>
        <dbReference type="Proteomes" id="UP000250245"/>
    </source>
</evidence>
<evidence type="ECO:0000259" key="5">
    <source>
        <dbReference type="PROSITE" id="PS50893"/>
    </source>
</evidence>
<dbReference type="SUPFAM" id="SSF52540">
    <property type="entry name" value="P-loop containing nucleoside triphosphate hydrolases"/>
    <property type="match status" value="1"/>
</dbReference>
<dbReference type="PANTHER" id="PTHR24220:SF685">
    <property type="entry name" value="ABC TRANSPORTER RELATED"/>
    <property type="match status" value="1"/>
</dbReference>
<dbReference type="InterPro" id="IPR003593">
    <property type="entry name" value="AAA+_ATPase"/>
</dbReference>
<dbReference type="GO" id="GO:0005524">
    <property type="term" value="F:ATP binding"/>
    <property type="evidence" value="ECO:0007669"/>
    <property type="project" value="UniProtKB-KW"/>
</dbReference>
<dbReference type="PROSITE" id="PS50893">
    <property type="entry name" value="ABC_TRANSPORTER_2"/>
    <property type="match status" value="1"/>
</dbReference>
<proteinExistence type="predicted"/>
<evidence type="ECO:0000256" key="3">
    <source>
        <dbReference type="ARBA" id="ARBA00022840"/>
    </source>
</evidence>
<dbReference type="EMBL" id="UASJ01000001">
    <property type="protein sequence ID" value="SQB64210.1"/>
    <property type="molecule type" value="Genomic_DNA"/>
</dbReference>
<dbReference type="Pfam" id="PF00005">
    <property type="entry name" value="ABC_tran"/>
    <property type="match status" value="1"/>
</dbReference>
<evidence type="ECO:0000256" key="2">
    <source>
        <dbReference type="ARBA" id="ARBA00022741"/>
    </source>
</evidence>
<dbReference type="GO" id="GO:0005886">
    <property type="term" value="C:plasma membrane"/>
    <property type="evidence" value="ECO:0007669"/>
    <property type="project" value="TreeGrafter"/>
</dbReference>
<dbReference type="InterPro" id="IPR027417">
    <property type="entry name" value="P-loop_NTPase"/>
</dbReference>
<sequence length="281" mass="30165">MSAPNSSVSSDETPFTPVTPPTPPNAAAPGTFPSPLVTNAETDLPTVPVAQLRDVTKVYGEKGTRVEALRGVNVDINAREFTVIMGPSGSGKSTLLHVLAGLDAVTSGSITVNRMDITKLKDKPLTLWRRDNVGFVFQSFNLVPTLSAKANIELPLRLANKPIDRHWFDQIVTGLDLTTRLNHKPYELSGGQMQRVAVARALLSHPAMLVADEPTGNLDTASSAEVLNLLRAAVDNFGQTVVMVTHDQHAATTGDRVLIVRDGMIVHDLHHPEPADIAKVA</sequence>
<dbReference type="RefSeq" id="WP_041797846.1">
    <property type="nucleotide sequence ID" value="NZ_CAMUDJ010000002.1"/>
</dbReference>
<keyword evidence="6" id="KW-0449">Lipoprotein</keyword>
<evidence type="ECO:0000256" key="1">
    <source>
        <dbReference type="ARBA" id="ARBA00022448"/>
    </source>
</evidence>
<dbReference type="InterPro" id="IPR017871">
    <property type="entry name" value="ABC_transporter-like_CS"/>
</dbReference>
<organism evidence="6 7">
    <name type="scientific">Mobiluncus curtisii</name>
    <dbReference type="NCBI Taxonomy" id="2051"/>
    <lineage>
        <taxon>Bacteria</taxon>
        <taxon>Bacillati</taxon>
        <taxon>Actinomycetota</taxon>
        <taxon>Actinomycetes</taxon>
        <taxon>Actinomycetales</taxon>
        <taxon>Actinomycetaceae</taxon>
        <taxon>Mobiluncus</taxon>
    </lineage>
</organism>
<gene>
    <name evidence="6" type="primary">lolD_2</name>
    <name evidence="6" type="ORF">NCTC11820_00543</name>
</gene>
<keyword evidence="1" id="KW-0813">Transport</keyword>
<keyword evidence="6" id="KW-0378">Hydrolase</keyword>
<dbReference type="InterPro" id="IPR017911">
    <property type="entry name" value="MacB-like_ATP-bd"/>
</dbReference>
<dbReference type="Gene3D" id="3.40.50.300">
    <property type="entry name" value="P-loop containing nucleotide triphosphate hydrolases"/>
    <property type="match status" value="1"/>
</dbReference>
<dbReference type="GO" id="GO:0098796">
    <property type="term" value="C:membrane protein complex"/>
    <property type="evidence" value="ECO:0007669"/>
    <property type="project" value="UniProtKB-ARBA"/>
</dbReference>
<dbReference type="PANTHER" id="PTHR24220">
    <property type="entry name" value="IMPORT ATP-BINDING PROTEIN"/>
    <property type="match status" value="1"/>
</dbReference>
<dbReference type="EC" id="3.6.3.-" evidence="6"/>
<dbReference type="CDD" id="cd03255">
    <property type="entry name" value="ABC_MJ0796_LolCDE_FtsE"/>
    <property type="match status" value="1"/>
</dbReference>
<name>A0A2X3ARE1_9ACTO</name>
<dbReference type="FunFam" id="3.40.50.300:FF:000032">
    <property type="entry name" value="Export ABC transporter ATP-binding protein"/>
    <property type="match status" value="1"/>
</dbReference>
<feature type="region of interest" description="Disordered" evidence="4">
    <location>
        <begin position="1"/>
        <end position="40"/>
    </location>
</feature>
<dbReference type="GO" id="GO:0016887">
    <property type="term" value="F:ATP hydrolysis activity"/>
    <property type="evidence" value="ECO:0007669"/>
    <property type="project" value="InterPro"/>
</dbReference>
<dbReference type="Proteomes" id="UP000250245">
    <property type="component" value="Unassembled WGS sequence"/>
</dbReference>
<reference evidence="6 7" key="1">
    <citation type="submission" date="2018-06" db="EMBL/GenBank/DDBJ databases">
        <authorList>
            <consortium name="Pathogen Informatics"/>
            <person name="Doyle S."/>
        </authorList>
    </citation>
    <scope>NUCLEOTIDE SEQUENCE [LARGE SCALE GENOMIC DNA]</scope>
    <source>
        <strain evidence="6 7">NCTC11820</strain>
    </source>
</reference>
<dbReference type="GeneID" id="55564312"/>
<feature type="compositionally biased region" description="Pro residues" evidence="4">
    <location>
        <begin position="17"/>
        <end position="26"/>
    </location>
</feature>
<evidence type="ECO:0000313" key="6">
    <source>
        <dbReference type="EMBL" id="SQB64210.1"/>
    </source>
</evidence>
<feature type="compositionally biased region" description="Polar residues" evidence="4">
    <location>
        <begin position="1"/>
        <end position="12"/>
    </location>
</feature>
<keyword evidence="3 6" id="KW-0067">ATP-binding</keyword>
<dbReference type="InterPro" id="IPR015854">
    <property type="entry name" value="ABC_transpr_LolD-like"/>
</dbReference>
<dbReference type="PROSITE" id="PS00211">
    <property type="entry name" value="ABC_TRANSPORTER_1"/>
    <property type="match status" value="1"/>
</dbReference>
<keyword evidence="2" id="KW-0547">Nucleotide-binding</keyword>
<dbReference type="AlphaFoldDB" id="A0A2X3ARE1"/>
<feature type="domain" description="ABC transporter" evidence="5">
    <location>
        <begin position="50"/>
        <end position="280"/>
    </location>
</feature>
<protein>
    <submittedName>
        <fullName evidence="6">Lipoprotein-releasing system ATP-binding protein LolD</fullName>
        <ecNumber evidence="6">3.6.3.-</ecNumber>
    </submittedName>
</protein>
<accession>A0A2X3ARE1</accession>
<evidence type="ECO:0000256" key="4">
    <source>
        <dbReference type="SAM" id="MobiDB-lite"/>
    </source>
</evidence>